<feature type="transmembrane region" description="Helical" evidence="1">
    <location>
        <begin position="107"/>
        <end position="130"/>
    </location>
</feature>
<reference evidence="3" key="1">
    <citation type="journal article" date="2002" name="Science">
        <title>The draft genome of Ciona intestinalis: insights into chordate and vertebrate origins.</title>
        <authorList>
            <person name="Dehal P."/>
            <person name="Satou Y."/>
            <person name="Campbell R.K."/>
            <person name="Chapman J."/>
            <person name="Degnan B."/>
            <person name="De Tomaso A."/>
            <person name="Davidson B."/>
            <person name="Di Gregorio A."/>
            <person name="Gelpke M."/>
            <person name="Goodstein D.M."/>
            <person name="Harafuji N."/>
            <person name="Hastings K.E."/>
            <person name="Ho I."/>
            <person name="Hotta K."/>
            <person name="Huang W."/>
            <person name="Kawashima T."/>
            <person name="Lemaire P."/>
            <person name="Martinez D."/>
            <person name="Meinertzhagen I.A."/>
            <person name="Necula S."/>
            <person name="Nonaka M."/>
            <person name="Putnam N."/>
            <person name="Rash S."/>
            <person name="Saiga H."/>
            <person name="Satake M."/>
            <person name="Terry A."/>
            <person name="Yamada L."/>
            <person name="Wang H.G."/>
            <person name="Awazu S."/>
            <person name="Azumi K."/>
            <person name="Boore J."/>
            <person name="Branno M."/>
            <person name="Chin-Bow S."/>
            <person name="DeSantis R."/>
            <person name="Doyle S."/>
            <person name="Francino P."/>
            <person name="Keys D.N."/>
            <person name="Haga S."/>
            <person name="Hayashi H."/>
            <person name="Hino K."/>
            <person name="Imai K.S."/>
            <person name="Inaba K."/>
            <person name="Kano S."/>
            <person name="Kobayashi K."/>
            <person name="Kobayashi M."/>
            <person name="Lee B.I."/>
            <person name="Makabe K.W."/>
            <person name="Manohar C."/>
            <person name="Matassi G."/>
            <person name="Medina M."/>
            <person name="Mochizuki Y."/>
            <person name="Mount S."/>
            <person name="Morishita T."/>
            <person name="Miura S."/>
            <person name="Nakayama A."/>
            <person name="Nishizaka S."/>
            <person name="Nomoto H."/>
            <person name="Ohta F."/>
            <person name="Oishi K."/>
            <person name="Rigoutsos I."/>
            <person name="Sano M."/>
            <person name="Sasaki A."/>
            <person name="Sasakura Y."/>
            <person name="Shoguchi E."/>
            <person name="Shin-i T."/>
            <person name="Spagnuolo A."/>
            <person name="Stainier D."/>
            <person name="Suzuki M.M."/>
            <person name="Tassy O."/>
            <person name="Takatori N."/>
            <person name="Tokuoka M."/>
            <person name="Yagi K."/>
            <person name="Yoshizaki F."/>
            <person name="Wada S."/>
            <person name="Zhang C."/>
            <person name="Hyatt P.D."/>
            <person name="Larimer F."/>
            <person name="Detter C."/>
            <person name="Doggett N."/>
            <person name="Glavina T."/>
            <person name="Hawkins T."/>
            <person name="Richardson P."/>
            <person name="Lucas S."/>
            <person name="Kohara Y."/>
            <person name="Levine M."/>
            <person name="Satoh N."/>
            <person name="Rokhsar D.S."/>
        </authorList>
    </citation>
    <scope>NUCLEOTIDE SEQUENCE [LARGE SCALE GENOMIC DNA]</scope>
</reference>
<sequence length="187" mass="20555">MGCFDSCLRCLSLVPWASLIAAVLCWAGTALFCGTAHEAVSNSYILLNSTDFYWNETSTDTIIQNFKYSIYGIAAFMFVLSILLFVDGILSTRVVKSDYEEGCKTSCCGLCIGIFYTMLVYICGVGWLLITCFAAFPIHFFIVANSQCKANTCIDFRQTGILPAHLPDDIGRICGDDLTKFCSTPTV</sequence>
<reference evidence="2" key="2">
    <citation type="submission" date="2025-08" db="UniProtKB">
        <authorList>
            <consortium name="Ensembl"/>
        </authorList>
    </citation>
    <scope>IDENTIFICATION</scope>
</reference>
<dbReference type="PANTHER" id="PTHR11683">
    <property type="entry name" value="MYELIN PROTEOLIPID"/>
    <property type="match status" value="1"/>
</dbReference>
<dbReference type="InterPro" id="IPR001614">
    <property type="entry name" value="Myelin_PLP"/>
</dbReference>
<dbReference type="GO" id="GO:0031175">
    <property type="term" value="P:neuron projection development"/>
    <property type="evidence" value="ECO:0000318"/>
    <property type="project" value="GO_Central"/>
</dbReference>
<proteinExistence type="predicted"/>
<evidence type="ECO:0000313" key="3">
    <source>
        <dbReference type="Proteomes" id="UP000008144"/>
    </source>
</evidence>
<keyword evidence="1" id="KW-1133">Transmembrane helix</keyword>
<evidence type="ECO:0000313" key="2">
    <source>
        <dbReference type="Ensembl" id="ENSCINP00000030371.1"/>
    </source>
</evidence>
<dbReference type="GeneTree" id="ENSGT00390000006915"/>
<keyword evidence="3" id="KW-1185">Reference proteome</keyword>
<dbReference type="PRINTS" id="PR00214">
    <property type="entry name" value="MYELINPLP"/>
</dbReference>
<dbReference type="PANTHER" id="PTHR11683:SF12">
    <property type="entry name" value="M6, ISOFORM F"/>
    <property type="match status" value="1"/>
</dbReference>
<keyword evidence="1" id="KW-0812">Transmembrane</keyword>
<feature type="transmembrane region" description="Helical" evidence="1">
    <location>
        <begin position="68"/>
        <end position="86"/>
    </location>
</feature>
<dbReference type="Proteomes" id="UP000008144">
    <property type="component" value="Unassembled WGS sequence"/>
</dbReference>
<dbReference type="FunCoup" id="H2XL39">
    <property type="interactions" value="37"/>
</dbReference>
<accession>H2XL39</accession>
<name>H2XL39_CIOIN</name>
<dbReference type="AlphaFoldDB" id="H2XL39"/>
<protein>
    <submittedName>
        <fullName evidence="2">Neuronal membrane glycoprotein M6-a</fullName>
    </submittedName>
</protein>
<dbReference type="OMA" id="CKANTCI"/>
<dbReference type="Ensembl" id="ENSCINT00000036914.1">
    <property type="protein sequence ID" value="ENSCINP00000030371.1"/>
    <property type="gene ID" value="ENSCING00000023766.1"/>
</dbReference>
<feature type="transmembrane region" description="Helical" evidence="1">
    <location>
        <begin position="12"/>
        <end position="37"/>
    </location>
</feature>
<reference evidence="2" key="3">
    <citation type="submission" date="2025-09" db="UniProtKB">
        <authorList>
            <consortium name="Ensembl"/>
        </authorList>
    </citation>
    <scope>IDENTIFICATION</scope>
</reference>
<dbReference type="InParanoid" id="H2XL39"/>
<dbReference type="GO" id="GO:0005886">
    <property type="term" value="C:plasma membrane"/>
    <property type="evidence" value="ECO:0000318"/>
    <property type="project" value="GO_Central"/>
</dbReference>
<dbReference type="HOGENOM" id="CLU_064167_2_0_1"/>
<keyword evidence="1" id="KW-0472">Membrane</keyword>
<evidence type="ECO:0000256" key="1">
    <source>
        <dbReference type="SAM" id="Phobius"/>
    </source>
</evidence>
<dbReference type="Pfam" id="PF01275">
    <property type="entry name" value="Myelin_PLP"/>
    <property type="match status" value="1"/>
</dbReference>
<organism evidence="2 3">
    <name type="scientific">Ciona intestinalis</name>
    <name type="common">Transparent sea squirt</name>
    <name type="synonym">Ascidia intestinalis</name>
    <dbReference type="NCBI Taxonomy" id="7719"/>
    <lineage>
        <taxon>Eukaryota</taxon>
        <taxon>Metazoa</taxon>
        <taxon>Chordata</taxon>
        <taxon>Tunicata</taxon>
        <taxon>Ascidiacea</taxon>
        <taxon>Phlebobranchia</taxon>
        <taxon>Cionidae</taxon>
        <taxon>Ciona</taxon>
    </lineage>
</organism>
<gene>
    <name evidence="2" type="primary">LOC100176317</name>
</gene>